<dbReference type="Gene3D" id="3.20.180.10">
    <property type="entry name" value="PNP-oxidase-like"/>
    <property type="match status" value="1"/>
</dbReference>
<dbReference type="AlphaFoldDB" id="W4LKE6"/>
<accession>W4LKE6</accession>
<dbReference type="InterPro" id="IPR037119">
    <property type="entry name" value="Haem_oxidase_HugZ-like_sf"/>
</dbReference>
<dbReference type="Proteomes" id="UP000019141">
    <property type="component" value="Unassembled WGS sequence"/>
</dbReference>
<comment type="caution">
    <text evidence="2">The sequence shown here is derived from an EMBL/GenBank/DDBJ whole genome shotgun (WGS) entry which is preliminary data.</text>
</comment>
<reference evidence="2 3" key="1">
    <citation type="journal article" date="2014" name="Nature">
        <title>An environmental bacterial taxon with a large and distinct metabolic repertoire.</title>
        <authorList>
            <person name="Wilson M.C."/>
            <person name="Mori T."/>
            <person name="Ruckert C."/>
            <person name="Uria A.R."/>
            <person name="Helf M.J."/>
            <person name="Takada K."/>
            <person name="Gernert C."/>
            <person name="Steffens U.A."/>
            <person name="Heycke N."/>
            <person name="Schmitt S."/>
            <person name="Rinke C."/>
            <person name="Helfrich E.J."/>
            <person name="Brachmann A.O."/>
            <person name="Gurgui C."/>
            <person name="Wakimoto T."/>
            <person name="Kracht M."/>
            <person name="Crusemann M."/>
            <person name="Hentschel U."/>
            <person name="Abe I."/>
            <person name="Matsunaga S."/>
            <person name="Kalinowski J."/>
            <person name="Takeyama H."/>
            <person name="Piel J."/>
        </authorList>
    </citation>
    <scope>NUCLEOTIDE SEQUENCE [LARGE SCALE GENOMIC DNA]</scope>
    <source>
        <strain evidence="3">TSY1</strain>
    </source>
</reference>
<dbReference type="InterPro" id="IPR019595">
    <property type="entry name" value="DUF2470"/>
</dbReference>
<sequence>MTDNRFDPETERYMVDYMNQNHSASVYWYARTYGDLWDAENASMLSIDKEGMELNVEMPDGERQIRIVFDHVLEDDDDAQSTLIEMSMKAREIIMNRAEQRRQEAG</sequence>
<proteinExistence type="predicted"/>
<name>W4LKE6_ENTF1</name>
<dbReference type="EMBL" id="AZHW01000554">
    <property type="protein sequence ID" value="ETW98457.1"/>
    <property type="molecule type" value="Genomic_DNA"/>
</dbReference>
<keyword evidence="3" id="KW-1185">Reference proteome</keyword>
<protein>
    <recommendedName>
        <fullName evidence="1">DUF2470 domain-containing protein</fullName>
    </recommendedName>
</protein>
<dbReference type="Pfam" id="PF10615">
    <property type="entry name" value="DUF2470"/>
    <property type="match status" value="1"/>
</dbReference>
<organism evidence="2 3">
    <name type="scientific">Entotheonella factor</name>
    <dbReference type="NCBI Taxonomy" id="1429438"/>
    <lineage>
        <taxon>Bacteria</taxon>
        <taxon>Pseudomonadati</taxon>
        <taxon>Nitrospinota/Tectimicrobiota group</taxon>
        <taxon>Candidatus Tectimicrobiota</taxon>
        <taxon>Candidatus Entotheonellia</taxon>
        <taxon>Candidatus Entotheonellales</taxon>
        <taxon>Candidatus Entotheonellaceae</taxon>
        <taxon>Candidatus Entotheonella</taxon>
    </lineage>
</organism>
<gene>
    <name evidence="2" type="ORF">ETSY1_18720</name>
</gene>
<evidence type="ECO:0000313" key="2">
    <source>
        <dbReference type="EMBL" id="ETW98457.1"/>
    </source>
</evidence>
<evidence type="ECO:0000313" key="3">
    <source>
        <dbReference type="Proteomes" id="UP000019141"/>
    </source>
</evidence>
<dbReference type="SUPFAM" id="SSF50475">
    <property type="entry name" value="FMN-binding split barrel"/>
    <property type="match status" value="1"/>
</dbReference>
<feature type="domain" description="DUF2470" evidence="1">
    <location>
        <begin position="14"/>
        <end position="86"/>
    </location>
</feature>
<evidence type="ECO:0000259" key="1">
    <source>
        <dbReference type="Pfam" id="PF10615"/>
    </source>
</evidence>
<dbReference type="HOGENOM" id="CLU_174720_0_0_7"/>